<name>E2RZH6_PETAX</name>
<dbReference type="SUPFAM" id="SSF81383">
    <property type="entry name" value="F-box domain"/>
    <property type="match status" value="1"/>
</dbReference>
<sequence>MKLYCKEYKMADRILMKLPQDVFIYILLKLPVKLLMRFRCVSKSCYTLIQSSAFINIHLHRTTTPEDEYILFKRSFKEDVESYKGIISFFSSHNDDGNLNSIIPDLDVPNMTSLYSIDYDKLIGPCHGLIAVMDSRSTILFNPSTRKYRLLPSSPFGIPKGYYRSIESGGFGFDSVVNDYKVFRISDVYTEDRFGYPEEGERKVEVYEVGIDIWRELDHVDQELPRLFWLTSSMYYSGAYHWITTLNHEDQLIILCFDMSTEIFRNINTPDTRQFPSGTCHSLVLLNECLSFMCYPYQGQGPEIDHTTDLIDIWMMKNYNVYESWTKKYIIRVLPIDESPLAVWKDSLLFFQGKSGYLMSCDFKSEEVKEWNLHGCQKSMRAIVYKESLVAIPSGSQSSTQVQNI</sequence>
<dbReference type="InterPro" id="IPR001810">
    <property type="entry name" value="F-box_dom"/>
</dbReference>
<evidence type="ECO:0000313" key="2">
    <source>
        <dbReference type="EMBL" id="BAJ24869.1"/>
    </source>
</evidence>
<proteinExistence type="evidence at transcript level"/>
<dbReference type="InterPro" id="IPR036047">
    <property type="entry name" value="F-box-like_dom_sf"/>
</dbReference>
<protein>
    <submittedName>
        <fullName evidence="2">S-locus linked F-box protein type-4</fullName>
    </submittedName>
</protein>
<dbReference type="EMBL" id="AB568410">
    <property type="protein sequence ID" value="BAJ24869.1"/>
    <property type="molecule type" value="mRNA"/>
</dbReference>
<dbReference type="InterPro" id="IPR013187">
    <property type="entry name" value="F-box-assoc_dom_typ3"/>
</dbReference>
<feature type="domain" description="F-box" evidence="1">
    <location>
        <begin position="12"/>
        <end position="57"/>
    </location>
</feature>
<dbReference type="SMART" id="SM00256">
    <property type="entry name" value="FBOX"/>
    <property type="match status" value="1"/>
</dbReference>
<dbReference type="PROSITE" id="PS50181">
    <property type="entry name" value="FBOX"/>
    <property type="match status" value="1"/>
</dbReference>
<dbReference type="InterPro" id="IPR050796">
    <property type="entry name" value="SCF_F-box_component"/>
</dbReference>
<dbReference type="Pfam" id="PF00646">
    <property type="entry name" value="F-box"/>
    <property type="match status" value="1"/>
</dbReference>
<gene>
    <name evidence="2" type="primary">SLF4</name>
</gene>
<dbReference type="NCBIfam" id="TIGR01640">
    <property type="entry name" value="F_box_assoc_1"/>
    <property type="match status" value="1"/>
</dbReference>
<reference evidence="2" key="1">
    <citation type="journal article" date="2010" name="Science">
        <title>Collaborative non-self recognition system in S-RNase-based self-incompatibility.</title>
        <authorList>
            <person name="Kubo K."/>
            <person name="Entani T."/>
            <person name="Takara A."/>
            <person name="Wang N."/>
            <person name="Fields A.M."/>
            <person name="Hua Z."/>
            <person name="Toyoda M."/>
            <person name="Kawashima S."/>
            <person name="Ando T."/>
            <person name="Isogai A."/>
            <person name="Kao T."/>
            <person name="Takayama S."/>
        </authorList>
    </citation>
    <scope>NUCLEOTIDE SEQUENCE</scope>
    <source>
        <tissue evidence="2">Anther</tissue>
    </source>
</reference>
<dbReference type="PANTHER" id="PTHR31672:SF13">
    <property type="entry name" value="F-BOX PROTEIN CPR30-LIKE"/>
    <property type="match status" value="1"/>
</dbReference>
<dbReference type="Pfam" id="PF08268">
    <property type="entry name" value="FBA_3"/>
    <property type="match status" value="1"/>
</dbReference>
<accession>E2RZH6</accession>
<organism evidence="2">
    <name type="scientific">Petunia axillaris subsp. axillaris</name>
    <dbReference type="NCBI Taxonomy" id="55889"/>
    <lineage>
        <taxon>Eukaryota</taxon>
        <taxon>Viridiplantae</taxon>
        <taxon>Streptophyta</taxon>
        <taxon>Embryophyta</taxon>
        <taxon>Tracheophyta</taxon>
        <taxon>Spermatophyta</taxon>
        <taxon>Magnoliopsida</taxon>
        <taxon>eudicotyledons</taxon>
        <taxon>Gunneridae</taxon>
        <taxon>Pentapetalae</taxon>
        <taxon>asterids</taxon>
        <taxon>lamiids</taxon>
        <taxon>Solanales</taxon>
        <taxon>Solanaceae</taxon>
        <taxon>Petunioideae</taxon>
        <taxon>Petunia</taxon>
    </lineage>
</organism>
<evidence type="ECO:0000259" key="1">
    <source>
        <dbReference type="PROSITE" id="PS50181"/>
    </source>
</evidence>
<dbReference type="InterPro" id="IPR017451">
    <property type="entry name" value="F-box-assoc_interact_dom"/>
</dbReference>
<dbReference type="PANTHER" id="PTHR31672">
    <property type="entry name" value="BNACNNG10540D PROTEIN"/>
    <property type="match status" value="1"/>
</dbReference>
<dbReference type="AlphaFoldDB" id="E2RZH6"/>